<dbReference type="WBParaSite" id="nRc.2.0.1.t10678-RA">
    <property type="protein sequence ID" value="nRc.2.0.1.t10678-RA"/>
    <property type="gene ID" value="nRc.2.0.1.g10678"/>
</dbReference>
<dbReference type="GO" id="GO:0010564">
    <property type="term" value="P:regulation of cell cycle process"/>
    <property type="evidence" value="ECO:0007669"/>
    <property type="project" value="UniProtKB-ARBA"/>
</dbReference>
<dbReference type="InterPro" id="IPR001373">
    <property type="entry name" value="Cullin_N"/>
</dbReference>
<dbReference type="SUPFAM" id="SSF74788">
    <property type="entry name" value="Cullin repeat-like"/>
    <property type="match status" value="1"/>
</dbReference>
<dbReference type="OMA" id="IREWDRY"/>
<dbReference type="SMART" id="SM00884">
    <property type="entry name" value="Cullin_Nedd8"/>
    <property type="match status" value="1"/>
</dbReference>
<evidence type="ECO:0000256" key="2">
    <source>
        <dbReference type="ARBA" id="ARBA00006019"/>
    </source>
</evidence>
<comment type="similarity">
    <text evidence="2 8 9">Belongs to the cullin family.</text>
</comment>
<sequence length="833" mass="96286">MSNNNQPGGCGGIKSTSLKEIWSDLESGLNQIYARQHMPKPRYMELYTQVYNYCTSAQNPQQMKTGPAPKGKKNVFTGSNIGAEFIGMELYLKLKSFFQVYVEKLRKQGEGFMDEGVLNFYVKQWGEFQFSSKVINGICSYLNRHWIRREMDEGNDNIYEIYNLALVTWKQTLFDPLHNQVTSAVLKLIERERKGETINACLVSGVINCYVELGLNESVDFSTHGSRENRDPKLGLYTSAFEKLFIEDTENFYMREAELFLQNNPITEYVKRVEQRLKEEEHRCKLYLHKSTLDSLLRSCVKVLIQNHIEKFQTEFRNLLTTDKTEDLARMYDLCAKVEHGLCELMRALEQHVLQQGLSAVDNALDTSLTEPRAYVNTILGVHKKYYDLVMTAFKSDSGFIASLDKACGKFINNNAVTVKANSTSKSPELLARYCDILLRKSAKNPEENEIDDLLNQIMIVFKYIDDKDVFQKFYSKMFAKRLVNQWSASDDSESSMISKLKQACGFEYTAKLQRMFTDVGLSKDLNDRFRDHLSKSEPLDIEFSIMVLSSGSWPFQQGFSMNIPAELEKSVQRFTTFYAKQHSGRKLTWLNQLARSELIANCYDRKYTFTTSTYQMAVLLQYNSCNEYTVQQLHDHLQIKMDVLQQVVEQLVRFKLLAVKKTLGKKEKSPLSSSSSSSSTVNDEKQRQISDPKSLVLTTIVQQNEESTRCDSTTNINLTPETVVELLFDFKNKKLKIDLSKAPLKSEVKQEQDAVSKNIEEDRKLLIQAAIVRIMKMRKRLQHQHLISEVLQQLSSRFKPKVPIIKKMIDVLIEKEYLQRLENERDTYEYLA</sequence>
<dbReference type="GO" id="GO:0043066">
    <property type="term" value="P:negative regulation of apoptotic process"/>
    <property type="evidence" value="ECO:0007669"/>
    <property type="project" value="UniProtKB-ARBA"/>
</dbReference>
<dbReference type="InterPro" id="IPR036390">
    <property type="entry name" value="WH_DNA-bd_sf"/>
</dbReference>
<feature type="region of interest" description="Disordered" evidence="10">
    <location>
        <begin position="668"/>
        <end position="691"/>
    </location>
</feature>
<dbReference type="InterPro" id="IPR016159">
    <property type="entry name" value="Cullin_repeat-like_dom_sf"/>
</dbReference>
<dbReference type="PANTHER" id="PTHR11932">
    <property type="entry name" value="CULLIN"/>
    <property type="match status" value="1"/>
</dbReference>
<evidence type="ECO:0000256" key="6">
    <source>
        <dbReference type="ARBA" id="ARBA00022843"/>
    </source>
</evidence>
<dbReference type="GO" id="GO:1902532">
    <property type="term" value="P:negative regulation of intracellular signal transduction"/>
    <property type="evidence" value="ECO:0007669"/>
    <property type="project" value="UniProtKB-ARBA"/>
</dbReference>
<dbReference type="InterPro" id="IPR036388">
    <property type="entry name" value="WH-like_DNA-bd_sf"/>
</dbReference>
<reference evidence="13" key="1">
    <citation type="submission" date="2022-11" db="UniProtKB">
        <authorList>
            <consortium name="WormBaseParasite"/>
        </authorList>
    </citation>
    <scope>IDENTIFICATION</scope>
</reference>
<dbReference type="FunFam" id="1.20.1310.10:FF:000011">
    <property type="entry name" value="Cullin 1"/>
    <property type="match status" value="1"/>
</dbReference>
<keyword evidence="12" id="KW-1185">Reference proteome</keyword>
<dbReference type="Gene3D" id="1.20.1310.10">
    <property type="entry name" value="Cullin Repeats"/>
    <property type="match status" value="4"/>
</dbReference>
<dbReference type="FunFam" id="4.10.1030.10:FF:000002">
    <property type="entry name" value="cullin homolog 1"/>
    <property type="match status" value="1"/>
</dbReference>
<evidence type="ECO:0000256" key="8">
    <source>
        <dbReference type="PROSITE-ProRule" id="PRU00330"/>
    </source>
</evidence>
<evidence type="ECO:0000256" key="3">
    <source>
        <dbReference type="ARBA" id="ARBA00022481"/>
    </source>
</evidence>
<dbReference type="SMART" id="SM00182">
    <property type="entry name" value="CULLIN"/>
    <property type="match status" value="1"/>
</dbReference>
<dbReference type="InterPro" id="IPR016158">
    <property type="entry name" value="Cullin_homology"/>
</dbReference>
<dbReference type="GO" id="GO:0031146">
    <property type="term" value="P:SCF-dependent proteasomal ubiquitin-dependent protein catabolic process"/>
    <property type="evidence" value="ECO:0007669"/>
    <property type="project" value="UniProtKB-ARBA"/>
</dbReference>
<dbReference type="GO" id="GO:0006915">
    <property type="term" value="P:apoptotic process"/>
    <property type="evidence" value="ECO:0007669"/>
    <property type="project" value="UniProtKB-ARBA"/>
</dbReference>
<keyword evidence="5" id="KW-0833">Ubl conjugation pathway</keyword>
<dbReference type="InterPro" id="IPR019559">
    <property type="entry name" value="Cullin_neddylation_domain"/>
</dbReference>
<evidence type="ECO:0000256" key="7">
    <source>
        <dbReference type="ARBA" id="ARBA00069612"/>
    </source>
</evidence>
<dbReference type="PROSITE" id="PS01256">
    <property type="entry name" value="CULLIN_1"/>
    <property type="match status" value="1"/>
</dbReference>
<dbReference type="GO" id="GO:0019005">
    <property type="term" value="C:SCF ubiquitin ligase complex"/>
    <property type="evidence" value="ECO:0007669"/>
    <property type="project" value="UniProtKB-ARBA"/>
</dbReference>
<keyword evidence="4" id="KW-1017">Isopeptide bond</keyword>
<evidence type="ECO:0000313" key="12">
    <source>
        <dbReference type="Proteomes" id="UP000887565"/>
    </source>
</evidence>
<dbReference type="FunFam" id="1.20.1310.10:FF:000019">
    <property type="entry name" value="Cullin 1"/>
    <property type="match status" value="1"/>
</dbReference>
<dbReference type="FunFam" id="1.20.1310.10:FF:000007">
    <property type="entry name" value="Cullin 1"/>
    <property type="match status" value="1"/>
</dbReference>
<comment type="pathway">
    <text evidence="1">Protein modification; protein ubiquitination.</text>
</comment>
<dbReference type="FunFam" id="1.10.10.10:FF:000161">
    <property type="entry name" value="Cullin 1"/>
    <property type="match status" value="1"/>
</dbReference>
<keyword evidence="3" id="KW-0488">Methylation</keyword>
<dbReference type="AlphaFoldDB" id="A0A915IA79"/>
<dbReference type="InterPro" id="IPR016157">
    <property type="entry name" value="Cullin_CS"/>
</dbReference>
<proteinExistence type="inferred from homology"/>
<evidence type="ECO:0000256" key="10">
    <source>
        <dbReference type="SAM" id="MobiDB-lite"/>
    </source>
</evidence>
<organism evidence="12 13">
    <name type="scientific">Romanomermis culicivorax</name>
    <name type="common">Nematode worm</name>
    <dbReference type="NCBI Taxonomy" id="13658"/>
    <lineage>
        <taxon>Eukaryota</taxon>
        <taxon>Metazoa</taxon>
        <taxon>Ecdysozoa</taxon>
        <taxon>Nematoda</taxon>
        <taxon>Enoplea</taxon>
        <taxon>Dorylaimia</taxon>
        <taxon>Mermithida</taxon>
        <taxon>Mermithoidea</taxon>
        <taxon>Mermithidae</taxon>
        <taxon>Romanomermis</taxon>
    </lineage>
</organism>
<evidence type="ECO:0000256" key="9">
    <source>
        <dbReference type="RuleBase" id="RU003829"/>
    </source>
</evidence>
<dbReference type="Pfam" id="PF26557">
    <property type="entry name" value="Cullin_AB"/>
    <property type="match status" value="1"/>
</dbReference>
<evidence type="ECO:0000256" key="4">
    <source>
        <dbReference type="ARBA" id="ARBA00022499"/>
    </source>
</evidence>
<dbReference type="GO" id="GO:0070936">
    <property type="term" value="P:protein K48-linked ubiquitination"/>
    <property type="evidence" value="ECO:0007669"/>
    <property type="project" value="UniProtKB-ARBA"/>
</dbReference>
<dbReference type="GO" id="GO:0031625">
    <property type="term" value="F:ubiquitin protein ligase binding"/>
    <property type="evidence" value="ECO:0007669"/>
    <property type="project" value="InterPro"/>
</dbReference>
<dbReference type="Pfam" id="PF10557">
    <property type="entry name" value="Cullin_Nedd8"/>
    <property type="match status" value="1"/>
</dbReference>
<protein>
    <recommendedName>
        <fullName evidence="7">Cullin-1</fullName>
    </recommendedName>
</protein>
<dbReference type="InterPro" id="IPR059120">
    <property type="entry name" value="Cullin-like_AB"/>
</dbReference>
<dbReference type="InterPro" id="IPR036317">
    <property type="entry name" value="Cullin_homology_sf"/>
</dbReference>
<dbReference type="SUPFAM" id="SSF75632">
    <property type="entry name" value="Cullin homology domain"/>
    <property type="match status" value="1"/>
</dbReference>
<dbReference type="FunFam" id="1.20.1310.10:FF:000023">
    <property type="entry name" value="cullin-1"/>
    <property type="match status" value="1"/>
</dbReference>
<evidence type="ECO:0000256" key="1">
    <source>
        <dbReference type="ARBA" id="ARBA00004906"/>
    </source>
</evidence>
<evidence type="ECO:0000313" key="13">
    <source>
        <dbReference type="WBParaSite" id="nRc.2.0.1.t10678-RA"/>
    </source>
</evidence>
<name>A0A915IA79_ROMCU</name>
<dbReference type="Pfam" id="PF00888">
    <property type="entry name" value="Cullin"/>
    <property type="match status" value="1"/>
</dbReference>
<feature type="domain" description="Cullin family profile" evidence="11">
    <location>
        <begin position="426"/>
        <end position="653"/>
    </location>
</feature>
<dbReference type="PROSITE" id="PS50069">
    <property type="entry name" value="CULLIN_2"/>
    <property type="match status" value="1"/>
</dbReference>
<dbReference type="FunFam" id="1.10.10.10:FF:000014">
    <property type="entry name" value="Cullin 1"/>
    <property type="match status" value="1"/>
</dbReference>
<evidence type="ECO:0000259" key="11">
    <source>
        <dbReference type="PROSITE" id="PS50069"/>
    </source>
</evidence>
<dbReference type="Proteomes" id="UP000887565">
    <property type="component" value="Unplaced"/>
</dbReference>
<accession>A0A915IA79</accession>
<dbReference type="Gene3D" id="4.10.1030.10">
    <property type="entry name" value="Ring Box Chain A, domain 5"/>
    <property type="match status" value="1"/>
</dbReference>
<evidence type="ECO:0000256" key="5">
    <source>
        <dbReference type="ARBA" id="ARBA00022786"/>
    </source>
</evidence>
<dbReference type="SUPFAM" id="SSF46785">
    <property type="entry name" value="Winged helix' DNA-binding domain"/>
    <property type="match status" value="1"/>
</dbReference>
<dbReference type="InterPro" id="IPR045093">
    <property type="entry name" value="Cullin"/>
</dbReference>
<dbReference type="Gene3D" id="1.10.10.10">
    <property type="entry name" value="Winged helix-like DNA-binding domain superfamily/Winged helix DNA-binding domain"/>
    <property type="match status" value="2"/>
</dbReference>
<keyword evidence="6" id="KW-0832">Ubl conjugation</keyword>